<name>A0A1L3MSV0_9BACI</name>
<evidence type="ECO:0000313" key="1">
    <source>
        <dbReference type="EMBL" id="APH05409.1"/>
    </source>
</evidence>
<dbReference type="AlphaFoldDB" id="A0A1L3MSV0"/>
<protein>
    <submittedName>
        <fullName evidence="1">Uncharacterized protein</fullName>
    </submittedName>
</protein>
<organism evidence="1 2">
    <name type="scientific">Bacillus weihaiensis</name>
    <dbReference type="NCBI Taxonomy" id="1547283"/>
    <lineage>
        <taxon>Bacteria</taxon>
        <taxon>Bacillati</taxon>
        <taxon>Bacillota</taxon>
        <taxon>Bacilli</taxon>
        <taxon>Bacillales</taxon>
        <taxon>Bacillaceae</taxon>
        <taxon>Bacillus</taxon>
    </lineage>
</organism>
<keyword evidence="2" id="KW-1185">Reference proteome</keyword>
<accession>A0A1L3MSV0</accession>
<evidence type="ECO:0000313" key="2">
    <source>
        <dbReference type="Proteomes" id="UP000181936"/>
    </source>
</evidence>
<gene>
    <name evidence="1" type="ORF">A9C19_11970</name>
</gene>
<dbReference type="EMBL" id="CP016020">
    <property type="protein sequence ID" value="APH05409.1"/>
    <property type="molecule type" value="Genomic_DNA"/>
</dbReference>
<dbReference type="KEGG" id="bwh:A9C19_11970"/>
<sequence>MIFPLRLLLACSEYKGNFMFKKIAYVFDERFVQLVHKIERDISQRGMNIENTMVISFLCSYNVVDFLFMD</sequence>
<dbReference type="Proteomes" id="UP000181936">
    <property type="component" value="Chromosome"/>
</dbReference>
<proteinExistence type="predicted"/>
<reference evidence="1 2" key="1">
    <citation type="journal article" date="2016" name="Sci. Rep.">
        <title>Complete genome sequence and transcriptomic analysis of a novel marine strain Bacillus weihaiensis reveals the mechanism of brown algae degradation.</title>
        <authorList>
            <person name="Zhu Y."/>
            <person name="Chen P."/>
            <person name="Bao Y."/>
            <person name="Men Y."/>
            <person name="Zeng Y."/>
            <person name="Yang J."/>
            <person name="Sun J."/>
            <person name="Sun Y."/>
        </authorList>
    </citation>
    <scope>NUCLEOTIDE SEQUENCE [LARGE SCALE GENOMIC DNA]</scope>
    <source>
        <strain evidence="1 2">Alg07</strain>
    </source>
</reference>